<dbReference type="EMBL" id="CP016199">
    <property type="protein sequence ID" value="ASS37396.1"/>
    <property type="molecule type" value="Genomic_DNA"/>
</dbReference>
<gene>
    <name evidence="1" type="ORF">AXF17_02220</name>
</gene>
<dbReference type="OrthoDB" id="1802755at2"/>
<proteinExistence type="predicted"/>
<protein>
    <recommendedName>
        <fullName evidence="3">PcfJ-like protein</fullName>
    </recommendedName>
</protein>
<organism evidence="1 2">
    <name type="scientific">Mogibacterium pumilum</name>
    <dbReference type="NCBI Taxonomy" id="86332"/>
    <lineage>
        <taxon>Bacteria</taxon>
        <taxon>Bacillati</taxon>
        <taxon>Bacillota</taxon>
        <taxon>Clostridia</taxon>
        <taxon>Peptostreptococcales</taxon>
        <taxon>Anaerovoracaceae</taxon>
        <taxon>Mogibacterium</taxon>
    </lineage>
</organism>
<accession>A0A223AR27</accession>
<evidence type="ECO:0000313" key="2">
    <source>
        <dbReference type="Proteomes" id="UP000214689"/>
    </source>
</evidence>
<dbReference type="RefSeq" id="WP_094233624.1">
    <property type="nucleotide sequence ID" value="NZ_CP016199.1"/>
</dbReference>
<name>A0A223AR27_9FIRM</name>
<dbReference type="InterPro" id="IPR025586">
    <property type="entry name" value="PcfJ"/>
</dbReference>
<keyword evidence="2" id="KW-1185">Reference proteome</keyword>
<dbReference type="AlphaFoldDB" id="A0A223AR27"/>
<dbReference type="Proteomes" id="UP000214689">
    <property type="component" value="Chromosome"/>
</dbReference>
<reference evidence="2" key="1">
    <citation type="submission" date="2016-05" db="EMBL/GenBank/DDBJ databases">
        <authorList>
            <person name="Holder M.E."/>
            <person name="Ajami N.J."/>
            <person name="Petrosino J.F."/>
        </authorList>
    </citation>
    <scope>NUCLEOTIDE SEQUENCE [LARGE SCALE GENOMIC DNA]</scope>
    <source>
        <strain evidence="2">ATCC 700696</strain>
    </source>
</reference>
<evidence type="ECO:0008006" key="3">
    <source>
        <dbReference type="Google" id="ProtNLM"/>
    </source>
</evidence>
<sequence length="522" mass="62269">MQINYRNADNSPINIHFPDNFEDWVNYETCAATVYNRWKKIAHCSHCGHAWDYTETIYKNDVVCCPHCETRELAVPHTTIPFGTHQYFFWLWLEDESIYCASACSYWRCAEKNIEQIEDIIEIEIESINVINRNEQYSYGYILNWRTGEPEWVKNKSQHVISNERFVVDINLDDLIAQSFLKHMDIHIRRITGVQLSNAYFVNYLIDEMVFCARYPSVEYIKKSGLAHLVEYKLEKIPTYIRPNWKAITIPELLRLSSQDIDKLKQWDYFNTDGILRYKILKKQNKVKKEHMELCQKWVPDARFLCGNGYGCGWIKELREINNLIQLFRYLEKQYKTQSDPGNRGEIGSLYKDYYVQLKELGYPQNEYYLYPKNLNEAHDRVSREYLEKKDAEKAEKCKKQQENYEKMYLPQLEEYAYQDNEYLIRPLRNCKGFEEEGRYNKNCVASYYYSVTEGDTAVFVMRRTDEPDTPFITIELRDNHIYQCYGTGNRLPAPEVRKWVDDWLENIVKPRSKKKPKKGAA</sequence>
<evidence type="ECO:0000313" key="1">
    <source>
        <dbReference type="EMBL" id="ASS37396.1"/>
    </source>
</evidence>
<dbReference type="Pfam" id="PF14284">
    <property type="entry name" value="PcfJ"/>
    <property type="match status" value="1"/>
</dbReference>